<dbReference type="InterPro" id="IPR013759">
    <property type="entry name" value="Topo_IIA_B_C"/>
</dbReference>
<dbReference type="Gene3D" id="3.40.50.670">
    <property type="match status" value="2"/>
</dbReference>
<evidence type="ECO:0000256" key="6">
    <source>
        <dbReference type="ARBA" id="ARBA00022842"/>
    </source>
</evidence>
<dbReference type="Proteomes" id="UP000009047">
    <property type="component" value="Chromosome"/>
</dbReference>
<dbReference type="InterPro" id="IPR036890">
    <property type="entry name" value="HATPase_C_sf"/>
</dbReference>
<evidence type="ECO:0000313" key="12">
    <source>
        <dbReference type="EMBL" id="ADK83632.1"/>
    </source>
</evidence>
<dbReference type="InterPro" id="IPR006171">
    <property type="entry name" value="TOPRIM_dom"/>
</dbReference>
<dbReference type="EMBL" id="CP002085">
    <property type="protein sequence ID" value="ADK83632.1"/>
    <property type="molecule type" value="Genomic_DNA"/>
</dbReference>
<dbReference type="Gene3D" id="3.30.230.10">
    <property type="match status" value="1"/>
</dbReference>
<dbReference type="Pfam" id="PF00986">
    <property type="entry name" value="DNA_gyraseB_C"/>
    <property type="match status" value="1"/>
</dbReference>
<name>E1QGC0_DESB2</name>
<feature type="site" description="Interaction with DNA" evidence="10">
    <location>
        <position position="448"/>
    </location>
</feature>
<dbReference type="PANTHER" id="PTHR45866">
    <property type="entry name" value="DNA GYRASE/TOPOISOMERASE SUBUNIT B"/>
    <property type="match status" value="1"/>
</dbReference>
<dbReference type="GO" id="GO:0006261">
    <property type="term" value="P:DNA-templated DNA replication"/>
    <property type="evidence" value="ECO:0007669"/>
    <property type="project" value="UniProtKB-UniRule"/>
</dbReference>
<comment type="cofactor">
    <cofactor evidence="10">
        <name>Mg(2+)</name>
        <dbReference type="ChEBI" id="CHEBI:18420"/>
    </cofactor>
    <cofactor evidence="10">
        <name>Mn(2+)</name>
        <dbReference type="ChEBI" id="CHEBI:29035"/>
    </cofactor>
    <cofactor evidence="10">
        <name>Ca(2+)</name>
        <dbReference type="ChEBI" id="CHEBI:29108"/>
    </cofactor>
    <text evidence="10">Binds two Mg(2+) per subunit. The magnesium ions form salt bridges with both the protein and the DNA. Can also accept other divalent metal cations, such as Mn(2+) or Ca(2+).</text>
</comment>
<evidence type="ECO:0000256" key="9">
    <source>
        <dbReference type="ARBA" id="ARBA00023235"/>
    </source>
</evidence>
<dbReference type="NCBIfam" id="NF011501">
    <property type="entry name" value="PRK14939.1"/>
    <property type="match status" value="1"/>
</dbReference>
<comment type="miscellaneous">
    <text evidence="10">Few gyrases are as efficient as E.coli at forming negative supercoils. Not all organisms have 2 type II topoisomerases; in organisms with a single type II topoisomerase this enzyme also has to decatenate newly replicated chromosomes.</text>
</comment>
<gene>
    <name evidence="10" type="primary">gyrB</name>
    <name evidence="12" type="ordered locus">Deba_0255</name>
</gene>
<dbReference type="CDD" id="cd00822">
    <property type="entry name" value="TopoII_Trans_DNA_gyrase"/>
    <property type="match status" value="1"/>
</dbReference>
<dbReference type="OrthoDB" id="9802808at2"/>
<dbReference type="SUPFAM" id="SSF56719">
    <property type="entry name" value="Type II DNA topoisomerase"/>
    <property type="match status" value="1"/>
</dbReference>
<dbReference type="PRINTS" id="PR00418">
    <property type="entry name" value="TPI2FAMILY"/>
</dbReference>
<dbReference type="GO" id="GO:0003677">
    <property type="term" value="F:DNA binding"/>
    <property type="evidence" value="ECO:0007669"/>
    <property type="project" value="UniProtKB-KW"/>
</dbReference>
<accession>E1QGC0</accession>
<dbReference type="GO" id="GO:0005694">
    <property type="term" value="C:chromosome"/>
    <property type="evidence" value="ECO:0007669"/>
    <property type="project" value="InterPro"/>
</dbReference>
<keyword evidence="6 10" id="KW-0460">Magnesium</keyword>
<dbReference type="Gene3D" id="3.30.565.10">
    <property type="entry name" value="Histidine kinase-like ATPase, C-terminal domain"/>
    <property type="match status" value="1"/>
</dbReference>
<dbReference type="InterPro" id="IPR000565">
    <property type="entry name" value="Topo_IIA_B"/>
</dbReference>
<comment type="subcellular location">
    <subcellularLocation>
        <location evidence="10">Cytoplasm</location>
    </subcellularLocation>
</comment>
<dbReference type="SMART" id="SM00433">
    <property type="entry name" value="TOP2c"/>
    <property type="match status" value="1"/>
</dbReference>
<dbReference type="RefSeq" id="WP_013257088.1">
    <property type="nucleotide sequence ID" value="NC_014365.1"/>
</dbReference>
<evidence type="ECO:0000256" key="7">
    <source>
        <dbReference type="ARBA" id="ARBA00023029"/>
    </source>
</evidence>
<evidence type="ECO:0000256" key="1">
    <source>
        <dbReference type="ARBA" id="ARBA00000185"/>
    </source>
</evidence>
<evidence type="ECO:0000256" key="10">
    <source>
        <dbReference type="HAMAP-Rule" id="MF_01898"/>
    </source>
</evidence>
<dbReference type="STRING" id="644282.Deba_0255"/>
<dbReference type="FunFam" id="3.30.565.10:FF:000002">
    <property type="entry name" value="DNA gyrase subunit B"/>
    <property type="match status" value="1"/>
</dbReference>
<dbReference type="Pfam" id="PF00204">
    <property type="entry name" value="DNA_gyraseB"/>
    <property type="match status" value="1"/>
</dbReference>
<dbReference type="SUPFAM" id="SSF55874">
    <property type="entry name" value="ATPase domain of HSP90 chaperone/DNA topoisomerase II/histidine kinase"/>
    <property type="match status" value="1"/>
</dbReference>
<comment type="catalytic activity">
    <reaction evidence="1 10">
        <text>ATP-dependent breakage, passage and rejoining of double-stranded DNA.</text>
        <dbReference type="EC" id="5.6.2.2"/>
    </reaction>
</comment>
<dbReference type="InterPro" id="IPR018522">
    <property type="entry name" value="TopoIIA_CS"/>
</dbReference>
<comment type="similarity">
    <text evidence="2 10">Belongs to the type II topoisomerase GyrB family.</text>
</comment>
<evidence type="ECO:0000256" key="8">
    <source>
        <dbReference type="ARBA" id="ARBA00023125"/>
    </source>
</evidence>
<keyword evidence="7 10" id="KW-0799">Topoisomerase</keyword>
<feature type="site" description="Interaction with DNA" evidence="10">
    <location>
        <position position="451"/>
    </location>
</feature>
<dbReference type="InterPro" id="IPR034160">
    <property type="entry name" value="TOPRIM_GyrB"/>
</dbReference>
<evidence type="ECO:0000256" key="5">
    <source>
        <dbReference type="ARBA" id="ARBA00022840"/>
    </source>
</evidence>
<dbReference type="FunFam" id="3.30.230.10:FF:000005">
    <property type="entry name" value="DNA gyrase subunit B"/>
    <property type="match status" value="1"/>
</dbReference>
<evidence type="ECO:0000256" key="2">
    <source>
        <dbReference type="ARBA" id="ARBA00010708"/>
    </source>
</evidence>
<keyword evidence="10" id="KW-0963">Cytoplasm</keyword>
<dbReference type="GO" id="GO:0006265">
    <property type="term" value="P:DNA topological change"/>
    <property type="evidence" value="ECO:0007669"/>
    <property type="project" value="UniProtKB-UniRule"/>
</dbReference>
<dbReference type="SUPFAM" id="SSF54211">
    <property type="entry name" value="Ribosomal protein S5 domain 2-like"/>
    <property type="match status" value="1"/>
</dbReference>
<dbReference type="GO" id="GO:0005524">
    <property type="term" value="F:ATP binding"/>
    <property type="evidence" value="ECO:0007669"/>
    <property type="project" value="UniProtKB-UniRule"/>
</dbReference>
<dbReference type="AlphaFoldDB" id="E1QGC0"/>
<comment type="function">
    <text evidence="10">A type II topoisomerase that negatively supercoils closed circular double-stranded (ds) DNA in an ATP-dependent manner to modulate DNA topology and maintain chromosomes in an underwound state. Negative supercoiling favors strand separation, and DNA replication, transcription, recombination and repair, all of which involve strand separation. Also able to catalyze the interconversion of other topological isomers of dsDNA rings, including catenanes and knotted rings. Type II topoisomerases break and join 2 DNA strands simultaneously in an ATP-dependent manner.</text>
</comment>
<dbReference type="InterPro" id="IPR020568">
    <property type="entry name" value="Ribosomal_Su5_D2-typ_SF"/>
</dbReference>
<dbReference type="Pfam" id="PF01751">
    <property type="entry name" value="Toprim"/>
    <property type="match status" value="1"/>
</dbReference>
<dbReference type="InterPro" id="IPR013506">
    <property type="entry name" value="Topo_IIA_bsu_dom2"/>
</dbReference>
<evidence type="ECO:0000313" key="13">
    <source>
        <dbReference type="Proteomes" id="UP000009047"/>
    </source>
</evidence>
<dbReference type="InterPro" id="IPR011557">
    <property type="entry name" value="GyrB"/>
</dbReference>
<keyword evidence="3 10" id="KW-0479">Metal-binding</keyword>
<feature type="binding site" evidence="10">
    <location>
        <position position="499"/>
    </location>
    <ligand>
        <name>Mg(2+)</name>
        <dbReference type="ChEBI" id="CHEBI:18420"/>
        <label>2</label>
    </ligand>
</feature>
<reference evidence="12 13" key="1">
    <citation type="journal article" date="2010" name="Stand. Genomic Sci.">
        <title>Complete genome sequence of Desulfarculus baarsii type strain (2st14).</title>
        <authorList>
            <person name="Sun H."/>
            <person name="Spring S."/>
            <person name="Lapidus A."/>
            <person name="Davenport K."/>
            <person name="Del Rio T.G."/>
            <person name="Tice H."/>
            <person name="Nolan M."/>
            <person name="Copeland A."/>
            <person name="Cheng J.F."/>
            <person name="Lucas S."/>
            <person name="Tapia R."/>
            <person name="Goodwin L."/>
            <person name="Pitluck S."/>
            <person name="Ivanova N."/>
            <person name="Pagani I."/>
            <person name="Mavromatis K."/>
            <person name="Ovchinnikova G."/>
            <person name="Pati A."/>
            <person name="Chen A."/>
            <person name="Palaniappan K."/>
            <person name="Hauser L."/>
            <person name="Chang Y.J."/>
            <person name="Jeffries C.D."/>
            <person name="Detter J.C."/>
            <person name="Han C."/>
            <person name="Rohde M."/>
            <person name="Brambilla E."/>
            <person name="Goker M."/>
            <person name="Woyke T."/>
            <person name="Bristow J."/>
            <person name="Eisen J.A."/>
            <person name="Markowitz V."/>
            <person name="Hugenholtz P."/>
            <person name="Kyrpides N.C."/>
            <person name="Klenk H.P."/>
            <person name="Land M."/>
        </authorList>
    </citation>
    <scope>NUCLEOTIDE SEQUENCE [LARGE SCALE GENOMIC DNA]</scope>
    <source>
        <strain evidence="13">ATCC 33931 / DSM 2075 / LMG 7858 / VKM B-1802 / 2st14</strain>
    </source>
</reference>
<organism evidence="12 13">
    <name type="scientific">Desulfarculus baarsii (strain ATCC 33931 / DSM 2075 / LMG 7858 / VKM B-1802 / 2st14)</name>
    <dbReference type="NCBI Taxonomy" id="644282"/>
    <lineage>
        <taxon>Bacteria</taxon>
        <taxon>Pseudomonadati</taxon>
        <taxon>Thermodesulfobacteriota</taxon>
        <taxon>Desulfarculia</taxon>
        <taxon>Desulfarculales</taxon>
        <taxon>Desulfarculaceae</taxon>
        <taxon>Desulfarculus</taxon>
    </lineage>
</organism>
<dbReference type="CDD" id="cd16928">
    <property type="entry name" value="HATPase_GyrB-like"/>
    <property type="match status" value="1"/>
</dbReference>
<dbReference type="PROSITE" id="PS00177">
    <property type="entry name" value="TOPOISOMERASE_II"/>
    <property type="match status" value="1"/>
</dbReference>
<dbReference type="eggNOG" id="COG0187">
    <property type="taxonomic scope" value="Bacteria"/>
</dbReference>
<dbReference type="SMART" id="SM00387">
    <property type="entry name" value="HATPase_c"/>
    <property type="match status" value="1"/>
</dbReference>
<comment type="subunit">
    <text evidence="10">Heterotetramer, composed of two GyrA and two GyrB chains. In the heterotetramer, GyrA contains the active site tyrosine that forms a transient covalent intermediate with DNA, while GyrB binds cofactors and catalyzes ATP hydrolysis.</text>
</comment>
<dbReference type="GO" id="GO:0046872">
    <property type="term" value="F:metal ion binding"/>
    <property type="evidence" value="ECO:0007669"/>
    <property type="project" value="UniProtKB-KW"/>
</dbReference>
<dbReference type="HAMAP" id="MF_01898">
    <property type="entry name" value="GyrB"/>
    <property type="match status" value="1"/>
</dbReference>
<dbReference type="PROSITE" id="PS50880">
    <property type="entry name" value="TOPRIM"/>
    <property type="match status" value="1"/>
</dbReference>
<feature type="binding site" evidence="10">
    <location>
        <position position="423"/>
    </location>
    <ligand>
        <name>Mg(2+)</name>
        <dbReference type="ChEBI" id="CHEBI:18420"/>
        <label>1</label>
        <note>catalytic</note>
    </ligand>
</feature>
<dbReference type="KEGG" id="dbr:Deba_0255"/>
<dbReference type="FunFam" id="3.40.50.670:FF:000001">
    <property type="entry name" value="DNA topoisomerase 2"/>
    <property type="match status" value="1"/>
</dbReference>
<proteinExistence type="inferred from homology"/>
<keyword evidence="9 10" id="KW-0413">Isomerase</keyword>
<dbReference type="CDD" id="cd03366">
    <property type="entry name" value="TOPRIM_TopoIIA_GyrB"/>
    <property type="match status" value="1"/>
</dbReference>
<evidence type="ECO:0000256" key="4">
    <source>
        <dbReference type="ARBA" id="ARBA00022741"/>
    </source>
</evidence>
<feature type="domain" description="Toprim" evidence="11">
    <location>
        <begin position="417"/>
        <end position="532"/>
    </location>
</feature>
<dbReference type="GO" id="GO:0005737">
    <property type="term" value="C:cytoplasm"/>
    <property type="evidence" value="ECO:0007669"/>
    <property type="project" value="UniProtKB-SubCell"/>
</dbReference>
<feature type="binding site" evidence="10">
    <location>
        <position position="497"/>
    </location>
    <ligand>
        <name>Mg(2+)</name>
        <dbReference type="ChEBI" id="CHEBI:18420"/>
        <label>2</label>
    </ligand>
</feature>
<dbReference type="GO" id="GO:0003918">
    <property type="term" value="F:DNA topoisomerase type II (double strand cut, ATP-hydrolyzing) activity"/>
    <property type="evidence" value="ECO:0007669"/>
    <property type="project" value="UniProtKB-UniRule"/>
</dbReference>
<keyword evidence="8" id="KW-0238">DNA-binding</keyword>
<dbReference type="InterPro" id="IPR001241">
    <property type="entry name" value="Topo_IIA"/>
</dbReference>
<dbReference type="PANTHER" id="PTHR45866:SF1">
    <property type="entry name" value="DNA GYRASE SUBUNIT B, MITOCHONDRIAL"/>
    <property type="match status" value="1"/>
</dbReference>
<dbReference type="NCBIfam" id="TIGR01059">
    <property type="entry name" value="gyrB"/>
    <property type="match status" value="1"/>
</dbReference>
<dbReference type="InterPro" id="IPR002288">
    <property type="entry name" value="DNA_gyrase_B_C"/>
</dbReference>
<protein>
    <recommendedName>
        <fullName evidence="10">DNA gyrase subunit B</fullName>
        <ecNumber evidence="10">5.6.2.2</ecNumber>
    </recommendedName>
</protein>
<dbReference type="HOGENOM" id="CLU_006146_4_1_7"/>
<sequence length="795" mass="88330">MTEDRTNYTADKIKVLEGLEAVRKRPAMYIGSTSVDGLHHLVYEVVDNSVDEAMAGFCENIRVVIHADNSVSVVDDGRGIPVDFHAHEGMSAVQVVMTKLHAGGKFDDKAYQVAGGLHGVGVSVVNALSQWLEVEISRDGKVYHQRYMRGKPVSELEVIGKTRRRGTKVTFKPDEEIFETTEYSYDILVARMRELAFLNRGLRIDLADERSDEEKSFHYKGGINEFVEYISRNSAPLHPKPIYLAGQKGMVQVEIALQYADSYKERLFSFANNINTKEGGTHLTGFKAALTRTINAYIANNFPKIKTPPSGDDAREGLFGVISVRIPQPQFEGQTKMKLGNSEVKGLVEQIVNDQLATYFEENPAVARRVVDKVTEAARAREAARKARELVRRKGVLGEHSLPGKLADCSNRDATVCELFLVEGDSAGGSAKQARDRNFQAILPLKGKILNVEKARFHKMIENAEIGTIITALGAGIGEEDFNLAKLRYHKIVIMTDADVDGSHIRTLILTFFFRQMPELIEAGHLYIAQPPLYRIVDGKKENYIKDEQSLRSMLLERACAEATLEVPATGQSVSGLRLISHMNTVGAYLEALDRLRRRGYHTPALQAVLRVGARSRNIFSDQNRVKELSDSLAQHDLIIGDIPFDEEHSLYEIQVSCLGDAAKCAPISWELVSSADYARLHALHQQLGGGDAGPFILRKNGEVSQIATIEGLLSRLLEDGAKGLGLQRYKGLGEMNPEQLWQTTMDPERRTLLQVKVDDAIAADTMFATLMGDQVEPRKEFIIENALEARALDI</sequence>
<dbReference type="InterPro" id="IPR014721">
    <property type="entry name" value="Ribsml_uS5_D2-typ_fold_subgr"/>
</dbReference>
<evidence type="ECO:0000259" key="11">
    <source>
        <dbReference type="PROSITE" id="PS50880"/>
    </source>
</evidence>
<feature type="binding site" evidence="10">
    <location>
        <position position="497"/>
    </location>
    <ligand>
        <name>Mg(2+)</name>
        <dbReference type="ChEBI" id="CHEBI:18420"/>
        <label>1</label>
        <note>catalytic</note>
    </ligand>
</feature>
<dbReference type="InterPro" id="IPR013760">
    <property type="entry name" value="Topo_IIA-like_dom_sf"/>
</dbReference>
<keyword evidence="13" id="KW-1185">Reference proteome</keyword>
<dbReference type="NCBIfam" id="NF004189">
    <property type="entry name" value="PRK05644.1"/>
    <property type="match status" value="1"/>
</dbReference>
<dbReference type="Pfam" id="PF02518">
    <property type="entry name" value="HATPase_c"/>
    <property type="match status" value="1"/>
</dbReference>
<dbReference type="EC" id="5.6.2.2" evidence="10"/>
<dbReference type="InterPro" id="IPR003594">
    <property type="entry name" value="HATPase_dom"/>
</dbReference>
<evidence type="ECO:0000256" key="3">
    <source>
        <dbReference type="ARBA" id="ARBA00022723"/>
    </source>
</evidence>
<dbReference type="PRINTS" id="PR01159">
    <property type="entry name" value="DNAGYRASEB"/>
</dbReference>
<keyword evidence="4 10" id="KW-0547">Nucleotide-binding</keyword>
<keyword evidence="5 10" id="KW-0067">ATP-binding</keyword>